<feature type="transmembrane region" description="Helical" evidence="6">
    <location>
        <begin position="52"/>
        <end position="74"/>
    </location>
</feature>
<dbReference type="STRING" id="1802055.A3A74_01590"/>
<keyword evidence="4 6" id="KW-0472">Membrane</keyword>
<comment type="subcellular location">
    <subcellularLocation>
        <location evidence="1">Membrane</location>
    </subcellularLocation>
</comment>
<dbReference type="GO" id="GO:0009003">
    <property type="term" value="F:signal peptidase activity"/>
    <property type="evidence" value="ECO:0007669"/>
    <property type="project" value="UniProtKB-EC"/>
</dbReference>
<dbReference type="InterPro" id="IPR036286">
    <property type="entry name" value="LexA/Signal_pep-like_sf"/>
</dbReference>
<dbReference type="InterPro" id="IPR001733">
    <property type="entry name" value="Peptidase_S26B"/>
</dbReference>
<dbReference type="GO" id="GO:0004252">
    <property type="term" value="F:serine-type endopeptidase activity"/>
    <property type="evidence" value="ECO:0007669"/>
    <property type="project" value="UniProtKB-UniRule"/>
</dbReference>
<comment type="caution">
    <text evidence="7">The sequence shown here is derived from an EMBL/GenBank/DDBJ whole genome shotgun (WGS) entry which is preliminary data.</text>
</comment>
<keyword evidence="2 6" id="KW-0812">Transmembrane</keyword>
<dbReference type="CDD" id="cd06530">
    <property type="entry name" value="S26_SPase_I"/>
    <property type="match status" value="1"/>
</dbReference>
<evidence type="ECO:0000256" key="4">
    <source>
        <dbReference type="ARBA" id="ARBA00023136"/>
    </source>
</evidence>
<reference evidence="7 8" key="1">
    <citation type="journal article" date="2016" name="Nat. Commun.">
        <title>Thousands of microbial genomes shed light on interconnected biogeochemical processes in an aquifer system.</title>
        <authorList>
            <person name="Anantharaman K."/>
            <person name="Brown C.T."/>
            <person name="Hug L.A."/>
            <person name="Sharon I."/>
            <person name="Castelle C.J."/>
            <person name="Probst A.J."/>
            <person name="Thomas B.C."/>
            <person name="Singh A."/>
            <person name="Wilkins M.J."/>
            <person name="Karaoz U."/>
            <person name="Brodie E.L."/>
            <person name="Williams K.H."/>
            <person name="Hubbard S.S."/>
            <person name="Banfield J.F."/>
        </authorList>
    </citation>
    <scope>NUCLEOTIDE SEQUENCE [LARGE SCALE GENOMIC DNA]</scope>
</reference>
<dbReference type="PANTHER" id="PTHR10806">
    <property type="entry name" value="SIGNAL PEPTIDASE COMPLEX CATALYTIC SUBUNIT SEC11"/>
    <property type="match status" value="1"/>
</dbReference>
<keyword evidence="3 6" id="KW-1133">Transmembrane helix</keyword>
<dbReference type="Proteomes" id="UP000179270">
    <property type="component" value="Unassembled WGS sequence"/>
</dbReference>
<name>A0A1F7IC19_9BACT</name>
<organism evidence="7 8">
    <name type="scientific">Candidatus Roizmanbacteria bacterium RIFCSPLOWO2_01_FULL_35_13</name>
    <dbReference type="NCBI Taxonomy" id="1802055"/>
    <lineage>
        <taxon>Bacteria</taxon>
        <taxon>Candidatus Roizmaniibacteriota</taxon>
    </lineage>
</organism>
<dbReference type="SUPFAM" id="SSF51306">
    <property type="entry name" value="LexA/Signal peptidase"/>
    <property type="match status" value="1"/>
</dbReference>
<dbReference type="EMBL" id="MGAF01000024">
    <property type="protein sequence ID" value="OGK40902.1"/>
    <property type="molecule type" value="Genomic_DNA"/>
</dbReference>
<evidence type="ECO:0000256" key="3">
    <source>
        <dbReference type="ARBA" id="ARBA00022989"/>
    </source>
</evidence>
<gene>
    <name evidence="7" type="ORF">A3A74_01590</name>
</gene>
<dbReference type="NCBIfam" id="TIGR02228">
    <property type="entry name" value="sigpep_I_arch"/>
    <property type="match status" value="1"/>
</dbReference>
<dbReference type="InterPro" id="IPR019533">
    <property type="entry name" value="Peptidase_S26"/>
</dbReference>
<protein>
    <recommendedName>
        <fullName evidence="5">Signal peptidase I</fullName>
        <ecNumber evidence="5">3.4.21.89</ecNumber>
    </recommendedName>
</protein>
<evidence type="ECO:0000256" key="1">
    <source>
        <dbReference type="ARBA" id="ARBA00004370"/>
    </source>
</evidence>
<dbReference type="GO" id="GO:0016020">
    <property type="term" value="C:membrane"/>
    <property type="evidence" value="ECO:0007669"/>
    <property type="project" value="UniProtKB-SubCell"/>
</dbReference>
<proteinExistence type="predicted"/>
<evidence type="ECO:0000256" key="2">
    <source>
        <dbReference type="ARBA" id="ARBA00022692"/>
    </source>
</evidence>
<dbReference type="AlphaFoldDB" id="A0A1F7IC19"/>
<accession>A0A1F7IC19</accession>
<evidence type="ECO:0000256" key="5">
    <source>
        <dbReference type="NCBIfam" id="TIGR02228"/>
    </source>
</evidence>
<evidence type="ECO:0000313" key="7">
    <source>
        <dbReference type="EMBL" id="OGK40902.1"/>
    </source>
</evidence>
<evidence type="ECO:0000313" key="8">
    <source>
        <dbReference type="Proteomes" id="UP000179270"/>
    </source>
</evidence>
<feature type="transmembrane region" description="Helical" evidence="6">
    <location>
        <begin position="186"/>
        <end position="205"/>
    </location>
</feature>
<dbReference type="GO" id="GO:0006465">
    <property type="term" value="P:signal peptide processing"/>
    <property type="evidence" value="ECO:0007669"/>
    <property type="project" value="UniProtKB-UniRule"/>
</dbReference>
<sequence>MQNEKISTISPMNQNANGINIMDKWHSVQGFALPNNDGSEVSSVNPWSASQIFQILLKALVIGTLPFIVFIAVTSRTSIIGGIRSFVVLTGSMEPAAPVGSIVFTKSFPVYQPNDIIAFKSGNVTVTHRVIDFEIKNKEYFYKTQGDANNNPDSQQVSASKVIGKAFYIVPFVGKVSIFIKTLPGFLSLIVFPALIFIIFELLNIKKELTKEIEKRMMQKMQTI</sequence>
<dbReference type="EC" id="3.4.21.89" evidence="5"/>
<evidence type="ECO:0000256" key="6">
    <source>
        <dbReference type="SAM" id="Phobius"/>
    </source>
</evidence>
<dbReference type="PANTHER" id="PTHR10806:SF6">
    <property type="entry name" value="SIGNAL PEPTIDASE COMPLEX CATALYTIC SUBUNIT SEC11"/>
    <property type="match status" value="1"/>
</dbReference>
<dbReference type="Gene3D" id="2.10.109.10">
    <property type="entry name" value="Umud Fragment, subunit A"/>
    <property type="match status" value="1"/>
</dbReference>